<dbReference type="GO" id="GO:0046961">
    <property type="term" value="F:proton-transporting ATPase activity, rotational mechanism"/>
    <property type="evidence" value="ECO:0007669"/>
    <property type="project" value="InterPro"/>
</dbReference>
<dbReference type="InterPro" id="IPR038495">
    <property type="entry name" value="ATPase_E_C"/>
</dbReference>
<name>A0AAD6IY34_DREDA</name>
<dbReference type="AlphaFoldDB" id="A0AAD6IY34"/>
<dbReference type="SUPFAM" id="SSF160527">
    <property type="entry name" value="V-type ATPase subunit E-like"/>
    <property type="match status" value="1"/>
</dbReference>
<evidence type="ECO:0000256" key="3">
    <source>
        <dbReference type="ARBA" id="ARBA00023065"/>
    </source>
</evidence>
<protein>
    <submittedName>
        <fullName evidence="5">V-type proton ATPase subunit E</fullName>
    </submittedName>
</protein>
<dbReference type="InterPro" id="IPR002842">
    <property type="entry name" value="ATPase_V1_Esu"/>
</dbReference>
<dbReference type="Pfam" id="PF01991">
    <property type="entry name" value="vATP-synt_E"/>
    <property type="match status" value="1"/>
</dbReference>
<evidence type="ECO:0000313" key="5">
    <source>
        <dbReference type="EMBL" id="KAJ6260840.1"/>
    </source>
</evidence>
<evidence type="ECO:0000313" key="6">
    <source>
        <dbReference type="Proteomes" id="UP001221413"/>
    </source>
</evidence>
<feature type="coiled-coil region" evidence="4">
    <location>
        <begin position="93"/>
        <end position="127"/>
    </location>
</feature>
<evidence type="ECO:0000256" key="2">
    <source>
        <dbReference type="ARBA" id="ARBA00022448"/>
    </source>
</evidence>
<keyword evidence="2" id="KW-0813">Transport</keyword>
<reference evidence="5" key="1">
    <citation type="submission" date="2023-01" db="EMBL/GenBank/DDBJ databases">
        <title>The chitinases involved in constricting ring structure development in the nematode-trapping fungus Drechslerella dactyloides.</title>
        <authorList>
            <person name="Wang R."/>
            <person name="Zhang L."/>
            <person name="Tang P."/>
            <person name="Li S."/>
            <person name="Liang L."/>
        </authorList>
    </citation>
    <scope>NUCLEOTIDE SEQUENCE</scope>
    <source>
        <strain evidence="5">YMF1.00031</strain>
    </source>
</reference>
<gene>
    <name evidence="5" type="ORF">Dda_3501</name>
</gene>
<accession>A0AAD6IY34</accession>
<keyword evidence="4" id="KW-0175">Coiled coil</keyword>
<dbReference type="HAMAP" id="MF_00311">
    <property type="entry name" value="ATP_synth_E_arch"/>
    <property type="match status" value="1"/>
</dbReference>
<evidence type="ECO:0000256" key="1">
    <source>
        <dbReference type="ARBA" id="ARBA00005901"/>
    </source>
</evidence>
<dbReference type="Gene3D" id="6.10.250.1620">
    <property type="match status" value="1"/>
</dbReference>
<dbReference type="PANTHER" id="PTHR45715">
    <property type="entry name" value="ATPASE H+-TRANSPORTING V1 SUBUNIT E1A-RELATED"/>
    <property type="match status" value="1"/>
</dbReference>
<dbReference type="GO" id="GO:0033178">
    <property type="term" value="C:proton-transporting two-sector ATPase complex, catalytic domain"/>
    <property type="evidence" value="ECO:0007669"/>
    <property type="project" value="InterPro"/>
</dbReference>
<dbReference type="Gene3D" id="3.30.2320.30">
    <property type="entry name" value="ATP synthase, E subunit, C-terminal"/>
    <property type="match status" value="1"/>
</dbReference>
<sequence length="231" mass="25736">MSLTDDQIGLSQVAGELKKMTAFIKQEAQEKAREIQIKADEEFAIEKSRLVRSETVAIDTQYERKHKQAELSQQIAQSNVTNKTRLKVLSVRQELLENIFEEARKKLAQVTNNKNEYNRVLEGLILEGAYALGEKSIAVRARKADFGSVKSAIDSASSSYTKATGKQIKITLDESNELPEDSAGGVYIVSGSGRIDINNTLEERLSILEQEALPAVRNTLFGPSPNRKFFD</sequence>
<comment type="similarity">
    <text evidence="1">Belongs to the V-ATPase E subunit family.</text>
</comment>
<dbReference type="Proteomes" id="UP001221413">
    <property type="component" value="Unassembled WGS sequence"/>
</dbReference>
<comment type="caution">
    <text evidence="5">The sequence shown here is derived from an EMBL/GenBank/DDBJ whole genome shotgun (WGS) entry which is preliminary data.</text>
</comment>
<keyword evidence="6" id="KW-1185">Reference proteome</keyword>
<keyword evidence="3" id="KW-0406">Ion transport</keyword>
<organism evidence="5 6">
    <name type="scientific">Drechslerella dactyloides</name>
    <name type="common">Nematode-trapping fungus</name>
    <name type="synonym">Arthrobotrys dactyloides</name>
    <dbReference type="NCBI Taxonomy" id="74499"/>
    <lineage>
        <taxon>Eukaryota</taxon>
        <taxon>Fungi</taxon>
        <taxon>Dikarya</taxon>
        <taxon>Ascomycota</taxon>
        <taxon>Pezizomycotina</taxon>
        <taxon>Orbiliomycetes</taxon>
        <taxon>Orbiliales</taxon>
        <taxon>Orbiliaceae</taxon>
        <taxon>Drechslerella</taxon>
    </lineage>
</organism>
<evidence type="ECO:0000256" key="4">
    <source>
        <dbReference type="SAM" id="Coils"/>
    </source>
</evidence>
<proteinExistence type="inferred from homology"/>
<dbReference type="EMBL" id="JAQGDS010000004">
    <property type="protein sequence ID" value="KAJ6260840.1"/>
    <property type="molecule type" value="Genomic_DNA"/>
</dbReference>